<evidence type="ECO:0000259" key="3">
    <source>
        <dbReference type="Pfam" id="PF03358"/>
    </source>
</evidence>
<evidence type="ECO:0000256" key="1">
    <source>
        <dbReference type="ARBA" id="ARBA00022630"/>
    </source>
</evidence>
<dbReference type="InterPro" id="IPR029039">
    <property type="entry name" value="Flavoprotein-like_sf"/>
</dbReference>
<protein>
    <submittedName>
        <fullName evidence="4">Flavodoxin family protein</fullName>
    </submittedName>
</protein>
<evidence type="ECO:0000313" key="5">
    <source>
        <dbReference type="Proteomes" id="UP000647416"/>
    </source>
</evidence>
<gene>
    <name evidence="4" type="ORF">H8706_03275</name>
</gene>
<dbReference type="Pfam" id="PF03358">
    <property type="entry name" value="FMN_red"/>
    <property type="match status" value="1"/>
</dbReference>
<comment type="caution">
    <text evidence="4">The sequence shown here is derived from an EMBL/GenBank/DDBJ whole genome shotgun (WGS) entry which is preliminary data.</text>
</comment>
<keyword evidence="1" id="KW-0285">Flavoprotein</keyword>
<name>A0A926IS08_9FIRM</name>
<organism evidence="4 5">
    <name type="scientific">Qingrenia yutianensis</name>
    <dbReference type="NCBI Taxonomy" id="2763676"/>
    <lineage>
        <taxon>Bacteria</taxon>
        <taxon>Bacillati</taxon>
        <taxon>Bacillota</taxon>
        <taxon>Clostridia</taxon>
        <taxon>Eubacteriales</taxon>
        <taxon>Oscillospiraceae</taxon>
        <taxon>Qingrenia</taxon>
    </lineage>
</organism>
<reference evidence="4" key="1">
    <citation type="submission" date="2020-08" db="EMBL/GenBank/DDBJ databases">
        <title>Genome public.</title>
        <authorList>
            <person name="Liu C."/>
            <person name="Sun Q."/>
        </authorList>
    </citation>
    <scope>NUCLEOTIDE SEQUENCE</scope>
    <source>
        <strain evidence="4">NSJ-50</strain>
    </source>
</reference>
<dbReference type="InterPro" id="IPR005025">
    <property type="entry name" value="FMN_Rdtase-like_dom"/>
</dbReference>
<dbReference type="Proteomes" id="UP000647416">
    <property type="component" value="Unassembled WGS sequence"/>
</dbReference>
<dbReference type="Gene3D" id="3.40.50.360">
    <property type="match status" value="1"/>
</dbReference>
<dbReference type="PANTHER" id="PTHR43278:SF1">
    <property type="entry name" value="IRON-SULFUR FLAVOPROTEIN MJ1083"/>
    <property type="match status" value="1"/>
</dbReference>
<dbReference type="PANTHER" id="PTHR43278">
    <property type="entry name" value="NAD(P)H-DEPENDENT FMN-CONTAINING OXIDOREDUCTASE YWQN-RELATED"/>
    <property type="match status" value="1"/>
</dbReference>
<proteinExistence type="predicted"/>
<sequence>MSKKIIAVNASPHKDGDTAFMLKTALDILNKKGFDTELIYLQSALNSAKTPFCMCCSSPCSKACYKGTELETVLDKMEKADCVIFGSPVYFGVMTAQLKCLFDKTRDARSRKAFVGKLGCAFVCGGSLFGGQEATVRSIHDAMLVDGFTIVGTSSQNGAGHFGVCARHPANADENALSRIDIICERIAEEVK</sequence>
<dbReference type="InterPro" id="IPR051796">
    <property type="entry name" value="ISF_SsuE-like"/>
</dbReference>
<dbReference type="RefSeq" id="WP_262431475.1">
    <property type="nucleotide sequence ID" value="NZ_JACRTE010000003.1"/>
</dbReference>
<evidence type="ECO:0000256" key="2">
    <source>
        <dbReference type="ARBA" id="ARBA00022643"/>
    </source>
</evidence>
<dbReference type="EMBL" id="JACRTE010000003">
    <property type="protein sequence ID" value="MBC8595889.1"/>
    <property type="molecule type" value="Genomic_DNA"/>
</dbReference>
<dbReference type="GO" id="GO:0016491">
    <property type="term" value="F:oxidoreductase activity"/>
    <property type="evidence" value="ECO:0007669"/>
    <property type="project" value="InterPro"/>
</dbReference>
<evidence type="ECO:0000313" key="4">
    <source>
        <dbReference type="EMBL" id="MBC8595889.1"/>
    </source>
</evidence>
<keyword evidence="2" id="KW-0288">FMN</keyword>
<keyword evidence="5" id="KW-1185">Reference proteome</keyword>
<dbReference type="AlphaFoldDB" id="A0A926IS08"/>
<feature type="domain" description="NADPH-dependent FMN reductase-like" evidence="3">
    <location>
        <begin position="4"/>
        <end position="152"/>
    </location>
</feature>
<accession>A0A926IS08</accession>
<dbReference type="SUPFAM" id="SSF52218">
    <property type="entry name" value="Flavoproteins"/>
    <property type="match status" value="1"/>
</dbReference>